<gene>
    <name evidence="3" type="ORF">Mkiyose1413_06180</name>
    <name evidence="2" type="ORF">SRL2020028_01870</name>
</gene>
<dbReference type="Proteomes" id="UP001165663">
    <property type="component" value="Unassembled WGS sequence"/>
</dbReference>
<feature type="domain" description="2,4-diaminopentanoate dehydrogenase C-terminal" evidence="1">
    <location>
        <begin position="147"/>
        <end position="350"/>
    </location>
</feature>
<proteinExistence type="predicted"/>
<reference evidence="3" key="1">
    <citation type="submission" date="2022-08" db="EMBL/GenBank/DDBJ databases">
        <title>Mycobacterium kiyosense sp. nov., scotochromogenic slow-glowing species isolated from respiratory specimens.</title>
        <authorList>
            <person name="Fukano H."/>
            <person name="Kazumi Y."/>
            <person name="Sakagami N."/>
            <person name="Ato M."/>
            <person name="Mitarai S."/>
            <person name="Hoshino Y."/>
        </authorList>
    </citation>
    <scope>NUCLEOTIDE SEQUENCE</scope>
    <source>
        <strain evidence="3">1413</strain>
        <strain evidence="2">SRL2020-028</strain>
    </source>
</reference>
<sequence length="355" mass="38106">MRTATAKPVQVIQWATGRAGVPALRAIIERPDTDLVGLYVSSPDKDGKDAGELCGLAPVGIAATRDARALLEGPGDVVSYSATDVGRLEEVVDDLCAILESGKDLVTITPTQLFHIPTADPAIVSRLRQACASGNSSLHFTGIFPGFLCDSLIFSLTNLSHRIESVTMAEMLEISSYDPAMLKALGFGEHPDADAQGFSPDFLNFYWESILHYLAEAFDITFDEIRHFRETAVTDTAFVTTSGLDVPAGCIAALHWGLEGLIDGNRRLCVEHYERLDPAIAPHWPQPPQRGGYRFTIVGQPGITVDIAFEGTDPLTDAMVTTSNRAVNVLAAVHAAPAGIIESFSDLPFVPGQMA</sequence>
<evidence type="ECO:0000313" key="2">
    <source>
        <dbReference type="EMBL" id="GLB80931.1"/>
    </source>
</evidence>
<keyword evidence="3" id="KW-0808">Transferase</keyword>
<dbReference type="RefSeq" id="WP_236977207.1">
    <property type="nucleotide sequence ID" value="NZ_BRXE01000001.1"/>
</dbReference>
<dbReference type="AlphaFoldDB" id="A0A9P3Q3S0"/>
<organism evidence="3 4">
    <name type="scientific">Mycobacterium kiyosense</name>
    <dbReference type="NCBI Taxonomy" id="2871094"/>
    <lineage>
        <taxon>Bacteria</taxon>
        <taxon>Bacillati</taxon>
        <taxon>Actinomycetota</taxon>
        <taxon>Actinomycetes</taxon>
        <taxon>Mycobacteriales</taxon>
        <taxon>Mycobacteriaceae</taxon>
        <taxon>Mycobacterium</taxon>
    </lineage>
</organism>
<dbReference type="Pfam" id="PF19328">
    <property type="entry name" value="DAP_DH_C"/>
    <property type="match status" value="1"/>
</dbReference>
<comment type="caution">
    <text evidence="3">The sequence shown here is derived from an EMBL/GenBank/DDBJ whole genome shotgun (WGS) entry which is preliminary data.</text>
</comment>
<protein>
    <submittedName>
        <fullName evidence="3">Diacylglycerol kinase</fullName>
    </submittedName>
</protein>
<dbReference type="Gene3D" id="3.40.50.720">
    <property type="entry name" value="NAD(P)-binding Rossmann-like Domain"/>
    <property type="match status" value="1"/>
</dbReference>
<dbReference type="EMBL" id="BRZI01000002">
    <property type="protein sequence ID" value="GLD28735.1"/>
    <property type="molecule type" value="Genomic_DNA"/>
</dbReference>
<dbReference type="SUPFAM" id="SSF51735">
    <property type="entry name" value="NAD(P)-binding Rossmann-fold domains"/>
    <property type="match status" value="1"/>
</dbReference>
<name>A0A9P3Q3S0_9MYCO</name>
<dbReference type="Proteomes" id="UP001064782">
    <property type="component" value="Unassembled WGS sequence"/>
</dbReference>
<keyword evidence="3" id="KW-0418">Kinase</keyword>
<dbReference type="InterPro" id="IPR036291">
    <property type="entry name" value="NAD(P)-bd_dom_sf"/>
</dbReference>
<accession>A0A9P3Q3S0</accession>
<evidence type="ECO:0000313" key="4">
    <source>
        <dbReference type="Proteomes" id="UP001064782"/>
    </source>
</evidence>
<dbReference type="InterPro" id="IPR045760">
    <property type="entry name" value="DAP_DH_C"/>
</dbReference>
<evidence type="ECO:0000259" key="1">
    <source>
        <dbReference type="Pfam" id="PF19328"/>
    </source>
</evidence>
<keyword evidence="4" id="KW-1185">Reference proteome</keyword>
<dbReference type="CDD" id="cd24146">
    <property type="entry name" value="nat-AmDH_N_like"/>
    <property type="match status" value="1"/>
</dbReference>
<dbReference type="EMBL" id="BRXE01000001">
    <property type="protein sequence ID" value="GLB80931.1"/>
    <property type="molecule type" value="Genomic_DNA"/>
</dbReference>
<dbReference type="GO" id="GO:0016301">
    <property type="term" value="F:kinase activity"/>
    <property type="evidence" value="ECO:0007669"/>
    <property type="project" value="UniProtKB-KW"/>
</dbReference>
<evidence type="ECO:0000313" key="3">
    <source>
        <dbReference type="EMBL" id="GLD28735.1"/>
    </source>
</evidence>
<dbReference type="GeneID" id="83627264"/>